<dbReference type="Pfam" id="PF00188">
    <property type="entry name" value="CAP"/>
    <property type="match status" value="1"/>
</dbReference>
<dbReference type="InterPro" id="IPR055805">
    <property type="entry name" value="DUF7381"/>
</dbReference>
<dbReference type="WBParaSite" id="SVE_0885500.1">
    <property type="protein sequence ID" value="SVE_0885500.1"/>
    <property type="gene ID" value="SVE_0885500"/>
</dbReference>
<sequence length="329" mass="39332">MQMYIILVSYVISTSLVGYISAQLLAVAYMTMTMGRNNYYYSYRDSFYYSFEAMAKEIYHDHRLILPRNLLAVKVSHLQYGHNQIVINPKCQKLTGFLYDKQLPGNLIIEYYINGSELYKCYGKTFNRYGTALTYSLFYRIKKHSFTRPITSIDISKQKISCLNFWMYLWKNCHYEYYSKHNFKIMKEKFLLELNYYRFRHGSKVLFEDPRLSRFAERSLERLILRAGRLDPTKHENVAKASLELAPLMINSWYGERKNYDYKSKHGNLNAKHFTAMVWKNTKAVGFGIVKVGHSIYLKVVYDTLTNLPHMFRKNVHKKVKRKKYWKKY</sequence>
<dbReference type="InterPro" id="IPR035940">
    <property type="entry name" value="CAP_sf"/>
</dbReference>
<accession>A0A0K0FIY3</accession>
<dbReference type="Pfam" id="PF24100">
    <property type="entry name" value="DUF7381"/>
    <property type="match status" value="1"/>
</dbReference>
<reference evidence="4" key="2">
    <citation type="submission" date="2015-08" db="UniProtKB">
        <authorList>
            <consortium name="WormBaseParasite"/>
        </authorList>
    </citation>
    <scope>IDENTIFICATION</scope>
</reference>
<dbReference type="Gene3D" id="3.40.33.10">
    <property type="entry name" value="CAP"/>
    <property type="match status" value="1"/>
</dbReference>
<evidence type="ECO:0000313" key="4">
    <source>
        <dbReference type="WBParaSite" id="SVE_0885500.1"/>
    </source>
</evidence>
<feature type="domain" description="SCP" evidence="2">
    <location>
        <begin position="185"/>
        <end position="310"/>
    </location>
</feature>
<dbReference type="PANTHER" id="PTHR10334">
    <property type="entry name" value="CYSTEINE-RICH SECRETORY PROTEIN-RELATED"/>
    <property type="match status" value="1"/>
</dbReference>
<keyword evidence="1" id="KW-0472">Membrane</keyword>
<keyword evidence="3" id="KW-1185">Reference proteome</keyword>
<reference evidence="3" key="1">
    <citation type="submission" date="2014-07" db="EMBL/GenBank/DDBJ databases">
        <authorList>
            <person name="Martin A.A"/>
            <person name="De Silva N."/>
        </authorList>
    </citation>
    <scope>NUCLEOTIDE SEQUENCE</scope>
</reference>
<evidence type="ECO:0000256" key="1">
    <source>
        <dbReference type="SAM" id="Phobius"/>
    </source>
</evidence>
<keyword evidence="1" id="KW-1133">Transmembrane helix</keyword>
<protein>
    <submittedName>
        <fullName evidence="4">SCP domain-containing protein</fullName>
    </submittedName>
</protein>
<dbReference type="SMART" id="SM00198">
    <property type="entry name" value="SCP"/>
    <property type="match status" value="1"/>
</dbReference>
<dbReference type="SUPFAM" id="SSF55797">
    <property type="entry name" value="PR-1-like"/>
    <property type="match status" value="1"/>
</dbReference>
<name>A0A0K0FIY3_STRVS</name>
<feature type="transmembrane region" description="Helical" evidence="1">
    <location>
        <begin position="6"/>
        <end position="29"/>
    </location>
</feature>
<dbReference type="InterPro" id="IPR014044">
    <property type="entry name" value="CAP_dom"/>
</dbReference>
<proteinExistence type="predicted"/>
<evidence type="ECO:0000259" key="2">
    <source>
        <dbReference type="SMART" id="SM00198"/>
    </source>
</evidence>
<keyword evidence="1" id="KW-0812">Transmembrane</keyword>
<dbReference type="InterPro" id="IPR001283">
    <property type="entry name" value="CRISP-related"/>
</dbReference>
<evidence type="ECO:0000313" key="3">
    <source>
        <dbReference type="Proteomes" id="UP000035680"/>
    </source>
</evidence>
<dbReference type="Proteomes" id="UP000035680">
    <property type="component" value="Unassembled WGS sequence"/>
</dbReference>
<dbReference type="AlphaFoldDB" id="A0A0K0FIY3"/>
<organism evidence="3 4">
    <name type="scientific">Strongyloides venezuelensis</name>
    <name type="common">Threadworm</name>
    <dbReference type="NCBI Taxonomy" id="75913"/>
    <lineage>
        <taxon>Eukaryota</taxon>
        <taxon>Metazoa</taxon>
        <taxon>Ecdysozoa</taxon>
        <taxon>Nematoda</taxon>
        <taxon>Chromadorea</taxon>
        <taxon>Rhabditida</taxon>
        <taxon>Tylenchina</taxon>
        <taxon>Panagrolaimomorpha</taxon>
        <taxon>Strongyloidoidea</taxon>
        <taxon>Strongyloididae</taxon>
        <taxon>Strongyloides</taxon>
    </lineage>
</organism>